<feature type="region of interest" description="Disordered" evidence="1">
    <location>
        <begin position="164"/>
        <end position="187"/>
    </location>
</feature>
<accession>A0A1Y2HW61</accession>
<reference evidence="2 3" key="1">
    <citation type="submission" date="2016-07" db="EMBL/GenBank/DDBJ databases">
        <title>Pervasive Adenine N6-methylation of Active Genes in Fungi.</title>
        <authorList>
            <consortium name="DOE Joint Genome Institute"/>
            <person name="Mondo S.J."/>
            <person name="Dannebaum R.O."/>
            <person name="Kuo R.C."/>
            <person name="Labutti K."/>
            <person name="Haridas S."/>
            <person name="Kuo A."/>
            <person name="Salamov A."/>
            <person name="Ahrendt S.R."/>
            <person name="Lipzen A."/>
            <person name="Sullivan W."/>
            <person name="Andreopoulos W.B."/>
            <person name="Clum A."/>
            <person name="Lindquist E."/>
            <person name="Daum C."/>
            <person name="Ramamoorthy G.K."/>
            <person name="Gryganskyi A."/>
            <person name="Culley D."/>
            <person name="Magnuson J.K."/>
            <person name="James T.Y."/>
            <person name="O'Malley M.A."/>
            <person name="Stajich J.E."/>
            <person name="Spatafora J.W."/>
            <person name="Visel A."/>
            <person name="Grigoriev I.V."/>
        </authorList>
    </citation>
    <scope>NUCLEOTIDE SEQUENCE [LARGE SCALE GENOMIC DNA]</scope>
    <source>
        <strain evidence="2 3">PL171</strain>
    </source>
</reference>
<evidence type="ECO:0000313" key="2">
    <source>
        <dbReference type="EMBL" id="ORZ37943.1"/>
    </source>
</evidence>
<proteinExistence type="predicted"/>
<evidence type="ECO:0000313" key="3">
    <source>
        <dbReference type="Proteomes" id="UP000193411"/>
    </source>
</evidence>
<evidence type="ECO:0000256" key="1">
    <source>
        <dbReference type="SAM" id="MobiDB-lite"/>
    </source>
</evidence>
<sequence length="187" mass="20148">MVDGKISSDAWPDLESLNKGLYDALDKHMAAIKENRRKTAENVLKVLDDFFDEHDDLKPEHWETIKTNFIAHAINYSTSSKTSPGVCNVLSDSKARTPTERRALLPSRATGSCTLSQTMCGCISGAHRQKSTLSASRSILSIRESSTGPFGSPSSRAALRVRLLPGKRSAHPRARPGCAKPGAGGAS</sequence>
<dbReference type="AlphaFoldDB" id="A0A1Y2HW61"/>
<dbReference type="EMBL" id="MCFL01000010">
    <property type="protein sequence ID" value="ORZ37943.1"/>
    <property type="molecule type" value="Genomic_DNA"/>
</dbReference>
<protein>
    <submittedName>
        <fullName evidence="2">Uncharacterized protein</fullName>
    </submittedName>
</protein>
<gene>
    <name evidence="2" type="ORF">BCR44DRAFT_1429303</name>
</gene>
<name>A0A1Y2HW61_9FUNG</name>
<dbReference type="Proteomes" id="UP000193411">
    <property type="component" value="Unassembled WGS sequence"/>
</dbReference>
<comment type="caution">
    <text evidence="2">The sequence shown here is derived from an EMBL/GenBank/DDBJ whole genome shotgun (WGS) entry which is preliminary data.</text>
</comment>
<keyword evidence="3" id="KW-1185">Reference proteome</keyword>
<organism evidence="2 3">
    <name type="scientific">Catenaria anguillulae PL171</name>
    <dbReference type="NCBI Taxonomy" id="765915"/>
    <lineage>
        <taxon>Eukaryota</taxon>
        <taxon>Fungi</taxon>
        <taxon>Fungi incertae sedis</taxon>
        <taxon>Blastocladiomycota</taxon>
        <taxon>Blastocladiomycetes</taxon>
        <taxon>Blastocladiales</taxon>
        <taxon>Catenariaceae</taxon>
        <taxon>Catenaria</taxon>
    </lineage>
</organism>